<evidence type="ECO:0000256" key="5">
    <source>
        <dbReference type="ARBA" id="ARBA00023136"/>
    </source>
</evidence>
<evidence type="ECO:0000313" key="8">
    <source>
        <dbReference type="Proteomes" id="UP001195483"/>
    </source>
</evidence>
<dbReference type="GO" id="GO:0060090">
    <property type="term" value="F:molecular adaptor activity"/>
    <property type="evidence" value="ECO:0007669"/>
    <property type="project" value="TreeGrafter"/>
</dbReference>
<dbReference type="PANTHER" id="PTHR10844">
    <property type="entry name" value="CAVEOLIN"/>
    <property type="match status" value="1"/>
</dbReference>
<dbReference type="PANTHER" id="PTHR10844:SF19">
    <property type="entry name" value="CAVEOLIN-2"/>
    <property type="match status" value="1"/>
</dbReference>
<reference evidence="7" key="2">
    <citation type="journal article" date="2021" name="Genome Biol. Evol.">
        <title>Developing a high-quality reference genome for a parasitic bivalve with doubly uniparental inheritance (Bivalvia: Unionida).</title>
        <authorList>
            <person name="Smith C.H."/>
        </authorList>
    </citation>
    <scope>NUCLEOTIDE SEQUENCE</scope>
    <source>
        <strain evidence="7">CHS0354</strain>
        <tissue evidence="7">Mantle</tissue>
    </source>
</reference>
<name>A0AAE0VQ55_9BIVA</name>
<reference evidence="7" key="3">
    <citation type="submission" date="2023-05" db="EMBL/GenBank/DDBJ databases">
        <authorList>
            <person name="Smith C.H."/>
        </authorList>
    </citation>
    <scope>NUCLEOTIDE SEQUENCE</scope>
    <source>
        <strain evidence="7">CHS0354</strain>
        <tissue evidence="7">Mantle</tissue>
    </source>
</reference>
<keyword evidence="8" id="KW-1185">Reference proteome</keyword>
<reference evidence="7" key="1">
    <citation type="journal article" date="2021" name="Genome Biol. Evol.">
        <title>A High-Quality Reference Genome for a Parasitic Bivalve with Doubly Uniparental Inheritance (Bivalvia: Unionida).</title>
        <authorList>
            <person name="Smith C.H."/>
        </authorList>
    </citation>
    <scope>NUCLEOTIDE SEQUENCE</scope>
    <source>
        <strain evidence="7">CHS0354</strain>
    </source>
</reference>
<dbReference type="InterPro" id="IPR001612">
    <property type="entry name" value="Caveolin"/>
</dbReference>
<dbReference type="Proteomes" id="UP001195483">
    <property type="component" value="Unassembled WGS sequence"/>
</dbReference>
<sequence length="131" mass="14668">MDGPDLINRDPNELNSHIKVNYEDVLGEPDGIRSFDCVWRCSYGCFNCGKNCIYKLMTTLCGLCIALLWGCEFGCLACQHVWCYTPYMREFAIGCGYLQKCFGTVINCCLAPICEACGMCFSKIHVQNSGK</sequence>
<dbReference type="GO" id="GO:0005901">
    <property type="term" value="C:caveola"/>
    <property type="evidence" value="ECO:0007669"/>
    <property type="project" value="UniProtKB-SubCell"/>
</dbReference>
<evidence type="ECO:0000256" key="3">
    <source>
        <dbReference type="ARBA" id="ARBA00022475"/>
    </source>
</evidence>
<gene>
    <name evidence="7" type="ORF">CHS0354_038421</name>
</gene>
<comment type="function">
    <text evidence="6">May act as a scaffolding protein within caveolar membranes. Interacts directly with G-protein alpha subunits and can functionally regulate their activity.</text>
</comment>
<dbReference type="GO" id="GO:0000139">
    <property type="term" value="C:Golgi membrane"/>
    <property type="evidence" value="ECO:0007669"/>
    <property type="project" value="UniProtKB-SubCell"/>
</dbReference>
<dbReference type="GO" id="GO:0070836">
    <property type="term" value="P:caveola assembly"/>
    <property type="evidence" value="ECO:0007669"/>
    <property type="project" value="InterPro"/>
</dbReference>
<dbReference type="Pfam" id="PF01146">
    <property type="entry name" value="Caveolin"/>
    <property type="match status" value="1"/>
</dbReference>
<proteinExistence type="inferred from homology"/>
<comment type="similarity">
    <text evidence="2 6">Belongs to the caveolin family.</text>
</comment>
<evidence type="ECO:0000256" key="1">
    <source>
        <dbReference type="ARBA" id="ARBA00004202"/>
    </source>
</evidence>
<evidence type="ECO:0000256" key="6">
    <source>
        <dbReference type="RuleBase" id="RU000680"/>
    </source>
</evidence>
<evidence type="ECO:0000256" key="2">
    <source>
        <dbReference type="ARBA" id="ARBA00010988"/>
    </source>
</evidence>
<organism evidence="7 8">
    <name type="scientific">Potamilus streckersoni</name>
    <dbReference type="NCBI Taxonomy" id="2493646"/>
    <lineage>
        <taxon>Eukaryota</taxon>
        <taxon>Metazoa</taxon>
        <taxon>Spiralia</taxon>
        <taxon>Lophotrochozoa</taxon>
        <taxon>Mollusca</taxon>
        <taxon>Bivalvia</taxon>
        <taxon>Autobranchia</taxon>
        <taxon>Heteroconchia</taxon>
        <taxon>Palaeoheterodonta</taxon>
        <taxon>Unionida</taxon>
        <taxon>Unionoidea</taxon>
        <taxon>Unionidae</taxon>
        <taxon>Ambleminae</taxon>
        <taxon>Lampsilini</taxon>
        <taxon>Potamilus</taxon>
    </lineage>
</organism>
<dbReference type="EMBL" id="JAEAOA010002240">
    <property type="protein sequence ID" value="KAK3585886.1"/>
    <property type="molecule type" value="Genomic_DNA"/>
</dbReference>
<protein>
    <recommendedName>
        <fullName evidence="6">Caveolin</fullName>
    </recommendedName>
</protein>
<evidence type="ECO:0000256" key="4">
    <source>
        <dbReference type="ARBA" id="ARBA00023034"/>
    </source>
</evidence>
<accession>A0AAE0VQ55</accession>
<dbReference type="AlphaFoldDB" id="A0AAE0VQ55"/>
<keyword evidence="5 6" id="KW-0472">Membrane</keyword>
<keyword evidence="3 6" id="KW-1003">Cell membrane</keyword>
<evidence type="ECO:0000313" key="7">
    <source>
        <dbReference type="EMBL" id="KAK3585886.1"/>
    </source>
</evidence>
<comment type="caution">
    <text evidence="7">The sequence shown here is derived from an EMBL/GenBank/DDBJ whole genome shotgun (WGS) entry which is preliminary data.</text>
</comment>
<keyword evidence="4 6" id="KW-0333">Golgi apparatus</keyword>
<comment type="subcellular location">
    <subcellularLocation>
        <location evidence="1 6">Cell membrane</location>
        <topology evidence="1 6">Peripheral membrane protein</topology>
    </subcellularLocation>
    <subcellularLocation>
        <location evidence="6">Golgi apparatus membrane</location>
        <topology evidence="6">Peripheral membrane protein</topology>
    </subcellularLocation>
    <subcellularLocation>
        <location evidence="6">Membrane</location>
        <location evidence="6">Caveola</location>
        <topology evidence="6">Peripheral membrane protein</topology>
    </subcellularLocation>
</comment>